<accession>G4RBI9</accession>
<dbReference type="Proteomes" id="UP000008850">
    <property type="component" value="Chromosome"/>
</dbReference>
<dbReference type="AlphaFoldDB" id="G4RBI9"/>
<sequence length="100" mass="10919">MSKVVFTPSAATVANHRKQLQRAVDSGTLPADTDIDHLITKTNWEPQPSAFNLAAFLADDALTAPIEELEAEVRAEGKHPADAVKSMRKIIADAQQRLEQ</sequence>
<evidence type="ECO:0000313" key="2">
    <source>
        <dbReference type="Proteomes" id="UP000008850"/>
    </source>
</evidence>
<keyword evidence="2" id="KW-1185">Reference proteome</keyword>
<organism evidence="1 2">
    <name type="scientific">Pelagibacterium halotolerans (strain DSM 22347 / JCM 15775 / CGMCC 1.7692 / B2)</name>
    <dbReference type="NCBI Taxonomy" id="1082931"/>
    <lineage>
        <taxon>Bacteria</taxon>
        <taxon>Pseudomonadati</taxon>
        <taxon>Pseudomonadota</taxon>
        <taxon>Alphaproteobacteria</taxon>
        <taxon>Hyphomicrobiales</taxon>
        <taxon>Devosiaceae</taxon>
        <taxon>Pelagibacterium</taxon>
    </lineage>
</organism>
<dbReference type="STRING" id="1082931.KKY_2657"/>
<dbReference type="RefSeq" id="WP_014131814.1">
    <property type="nucleotide sequence ID" value="NC_016078.1"/>
</dbReference>
<dbReference type="KEGG" id="phl:KKY_2657"/>
<reference evidence="1 2" key="1">
    <citation type="journal article" date="2012" name="J. Bacteriol.">
        <title>Complete genome sequence of Pelagibacterium halotolerans B2T.</title>
        <authorList>
            <person name="Huo Y.Y."/>
            <person name="Cheng H."/>
            <person name="Han X.F."/>
            <person name="Jiang X.W."/>
            <person name="Sun C."/>
            <person name="Zhang X.Q."/>
            <person name="Zhu X.F."/>
            <person name="Liu Y.F."/>
            <person name="Li P.F."/>
            <person name="Ni P.X."/>
            <person name="Wu M."/>
        </authorList>
    </citation>
    <scope>NUCLEOTIDE SEQUENCE [LARGE SCALE GENOMIC DNA]</scope>
    <source>
        <strain evidence="2">DSM 22347 / JCM 15775 / CGMCC 1.7692 / B2</strain>
    </source>
</reference>
<dbReference type="HOGENOM" id="CLU_2303247_0_0_5"/>
<protein>
    <submittedName>
        <fullName evidence="1">Uncharacterized protein</fullName>
    </submittedName>
</protein>
<dbReference type="EMBL" id="CP003075">
    <property type="protein sequence ID" value="AEQ52665.1"/>
    <property type="molecule type" value="Genomic_DNA"/>
</dbReference>
<name>G4RBI9_PELHB</name>
<gene>
    <name evidence="1" type="ordered locus">KKY_2657</name>
</gene>
<proteinExistence type="predicted"/>
<evidence type="ECO:0000313" key="1">
    <source>
        <dbReference type="EMBL" id="AEQ52665.1"/>
    </source>
</evidence>